<evidence type="ECO:0000256" key="15">
    <source>
        <dbReference type="ARBA" id="ARBA00022703"/>
    </source>
</evidence>
<comment type="subcellular location">
    <molecule>Transmembrane protein gp41</molecule>
    <subcellularLocation>
        <location evidence="32">Virion membrane</location>
        <topology evidence="32">Single-pass type I membrane protein</topology>
    </subcellularLocation>
    <subcellularLocation>
        <location evidence="32">Host cell membrane</location>
        <topology evidence="32">Single-pass type I membrane protein</topology>
    </subcellularLocation>
    <subcellularLocation>
        <location evidence="32">Host endosome membrane</location>
        <topology evidence="32">Single-pass type I membrane protein</topology>
    </subcellularLocation>
    <text evidence="32">It is probably concentrated at the site of budding and incorporated into the virions possibly by contacts between the cytoplasmic tail of Env and the N-terminus of Gag.</text>
</comment>
<evidence type="ECO:0000256" key="18">
    <source>
        <dbReference type="ARBA" id="ARBA00022844"/>
    </source>
</evidence>
<dbReference type="GO" id="GO:0020002">
    <property type="term" value="C:host cell plasma membrane"/>
    <property type="evidence" value="ECO:0007669"/>
    <property type="project" value="UniProtKB-SubCell"/>
</dbReference>
<reference evidence="36" key="2">
    <citation type="submission" date="2012-11" db="EMBL/GenBank/DDBJ databases">
        <authorList>
            <person name="Buckheit Sturdevant C."/>
            <person name="Dow A."/>
            <person name="Jabara C.B."/>
            <person name="Joseph S.B."/>
            <person name="Schnell G."/>
            <person name="Takamune N."/>
            <person name="Mallewa M."/>
            <person name="Heyderman R.S."/>
            <person name="Van Rie A."/>
            <person name="Swanstrom R."/>
        </authorList>
    </citation>
    <scope>NUCLEOTIDE SEQUENCE</scope>
    <source>
        <strain evidence="36">4041_CSF_Visit_1_amplicon20</strain>
    </source>
</reference>
<keyword evidence="11 32" id="KW-0945">Host-virus interaction</keyword>
<feature type="domain" description="Human immunodeficiency virus 1 envelope glycoprotein Gp120" evidence="34">
    <location>
        <begin position="146"/>
        <end position="497"/>
    </location>
</feature>
<comment type="domain">
    <text evidence="32">The CD4-binding region is targeted by the antibody b12.</text>
</comment>
<keyword evidence="26 32" id="KW-0564">Palmitate</keyword>
<keyword evidence="30 32" id="KW-0449">Lipoprotein</keyword>
<comment type="similarity">
    <text evidence="32">Belongs to the HIV-1 env protein family.</text>
</comment>
<feature type="transmembrane region" description="Helical" evidence="33">
    <location>
        <begin position="498"/>
        <end position="521"/>
    </location>
</feature>
<dbReference type="SUPFAM" id="SSF56502">
    <property type="entry name" value="gp120 core"/>
    <property type="match status" value="2"/>
</dbReference>
<comment type="function">
    <text evidence="32">Envelope glycoprotein gp160: Oligomerizes in the host endoplasmic reticulum into predominantly trimers. In a second time, gp160 transits in the host Golgi, where glycosylation is completed. The precursor is then proteolytically cleaved in the trans-Golgi and thereby activated by cellular furin or furin-like proteases to produce gp120 and gp41.</text>
</comment>
<dbReference type="Gene3D" id="2.170.40.20">
    <property type="entry name" value="Human immunodeficiency virus 1, Gp160, envelope glycoprotein"/>
    <property type="match status" value="2"/>
</dbReference>
<evidence type="ECO:0000256" key="29">
    <source>
        <dbReference type="ARBA" id="ARBA00023280"/>
    </source>
</evidence>
<evidence type="ECO:0000256" key="26">
    <source>
        <dbReference type="ARBA" id="ARBA00023139"/>
    </source>
</evidence>
<feature type="chain" id="PRO_5023227891" description="Envelope glycoprotein gp160" evidence="32">
    <location>
        <begin position="32"/>
        <end position="849"/>
    </location>
</feature>
<comment type="PTM">
    <text evidence="32">Specific enzymatic cleavages in vivo yield mature proteins. Envelope glycoproteins are synthesized as a inactive precursor that is heavily N-glycosylated and processed likely by host cell furin in the Golgi to yield the mature SU and TM proteins. The cleavage site between SU and TM requires the minimal sequence [KR]-X-[KR]-R. About 2 of the 9 disulfide bonds of gp41 are reduced by P4HB/PDI, following binding to CD4 receptor.</text>
</comment>
<keyword evidence="13 32" id="KW-0165">Cleavage on pair of basic residues</keyword>
<feature type="chain" id="PRO_5023227892" description="Transmembrane protein gp41" evidence="32">
    <location>
        <begin position="498"/>
        <end position="849"/>
    </location>
</feature>
<feature type="region of interest" description="Immunosuppression" evidence="32">
    <location>
        <begin position="560"/>
        <end position="578"/>
    </location>
</feature>
<evidence type="ECO:0000256" key="20">
    <source>
        <dbReference type="ARBA" id="ARBA00022879"/>
    </source>
</evidence>
<keyword evidence="28 32" id="KW-0325">Glycoprotein</keyword>
<feature type="transmembrane region" description="Helical" evidence="33">
    <location>
        <begin position="664"/>
        <end position="691"/>
    </location>
</feature>
<dbReference type="FunFam" id="1.20.5.490:FF:000001">
    <property type="entry name" value="Envelope glycoprotein gp160"/>
    <property type="match status" value="1"/>
</dbReference>
<feature type="region of interest" description="V5" evidence="32">
    <location>
        <begin position="447"/>
        <end position="457"/>
    </location>
</feature>
<evidence type="ECO:0000256" key="5">
    <source>
        <dbReference type="ARBA" id="ARBA00004578"/>
    </source>
</evidence>
<keyword evidence="31 32" id="KW-1160">Virus entry into host cell</keyword>
<evidence type="ECO:0000256" key="12">
    <source>
        <dbReference type="ARBA" id="ARBA00022595"/>
    </source>
</evidence>
<feature type="region of interest" description="Fusion peptide" evidence="32">
    <location>
        <begin position="498"/>
        <end position="518"/>
    </location>
</feature>
<reference evidence="36" key="1">
    <citation type="journal article" date="2012" name="PLoS Pathog.">
        <title>Central Nervous System Compartmentalization of HIV-1 Subtype C Variants Early and Late in Infection in Young Children.</title>
        <authorList>
            <person name="Sturdevant C.B."/>
            <person name="Dow A."/>
            <person name="Jabara C.B."/>
            <person name="Joseph S.B."/>
            <person name="Schnell G."/>
            <person name="Takamune N."/>
            <person name="Mallewa M."/>
            <person name="Heyderman R.S."/>
            <person name="Van Rie A."/>
            <person name="Swanstrom R."/>
        </authorList>
    </citation>
    <scope>NUCLEOTIDE SEQUENCE</scope>
    <source>
        <strain evidence="36">4041_CSF_Visit_1_amplicon20</strain>
    </source>
</reference>
<keyword evidence="21 32" id="KW-1164">Virus endocytosis by host</keyword>
<comment type="miscellaneous">
    <text evidence="32">Inhibitors targeting HIV-1 viral envelope proteins are used as antiretroviral drugs. Attachment of virions to the cell surface via non-specific interactions and CD4 binding can be blocked by inhibitors that include cyanovirin-N, cyclotriazadisulfonamide analogs, PRO 2000, TNX 355 and PRO 542. In addition, BMS 806 can block CD4-induced conformational changes. Env interactions with the coreceptor molecules can be targeted by CCR5 antagonists including SCH-D, maraviroc (UK 427857) and aplaviroc (GW 873140), and the CXCR4 antagonist AMD 070. Fusion of viral and cellular membranes can be inhibited by peptides such as enfuvirtide and tifuvirtide (T 1249). Resistance to inhibitors associated with mutations in Env are observed. Most of the time, single mutations confer only a modest reduction in drug susceptibility. Combination of several mutations is usually required to develop a high-level drug resistance.</text>
</comment>
<keyword evidence="25 32" id="KW-0472">Membrane</keyword>
<evidence type="ECO:0000256" key="33">
    <source>
        <dbReference type="RuleBase" id="RU363095"/>
    </source>
</evidence>
<dbReference type="GO" id="GO:0019062">
    <property type="term" value="P:virion attachment to host cell"/>
    <property type="evidence" value="ECO:0007669"/>
    <property type="project" value="UniProtKB-UniRule"/>
</dbReference>
<evidence type="ECO:0000256" key="1">
    <source>
        <dbReference type="ARBA" id="ARBA00004402"/>
    </source>
</evidence>
<evidence type="ECO:0000256" key="4">
    <source>
        <dbReference type="ARBA" id="ARBA00004563"/>
    </source>
</evidence>
<dbReference type="FunFam" id="2.170.40.20:FF:000003">
    <property type="entry name" value="Envelope glycoprotein gp160"/>
    <property type="match status" value="1"/>
</dbReference>
<organismHost>
    <name type="scientific">Homo sapiens</name>
    <name type="common">Human</name>
    <dbReference type="NCBI Taxonomy" id="9606"/>
</organismHost>
<dbReference type="GO" id="GO:0019082">
    <property type="term" value="P:viral protein processing"/>
    <property type="evidence" value="ECO:0007669"/>
    <property type="project" value="UniProtKB-UniRule"/>
</dbReference>
<keyword evidence="12 32" id="KW-1162">Viral penetration into host cytoplasm</keyword>
<evidence type="ECO:0000256" key="8">
    <source>
        <dbReference type="ARBA" id="ARBA00022510"/>
    </source>
</evidence>
<protein>
    <recommendedName>
        <fullName evidence="32">Envelope glycoprotein gp160</fullName>
    </recommendedName>
    <alternativeName>
        <fullName evidence="32">Env polyprotein</fullName>
    </alternativeName>
    <component>
        <recommendedName>
            <fullName evidence="32">Surface protein gp120</fullName>
            <shortName evidence="32">SU</shortName>
        </recommendedName>
        <alternativeName>
            <fullName evidence="32">Glycoprotein 120</fullName>
            <shortName evidence="32">gp120</shortName>
        </alternativeName>
    </component>
    <component>
        <recommendedName>
            <fullName evidence="32">Transmembrane protein gp41</fullName>
            <shortName evidence="32">TM</shortName>
        </recommendedName>
        <alternativeName>
            <fullName evidence="32">Glycoprotein 41</fullName>
            <shortName evidence="32">gp41</shortName>
        </alternativeName>
    </component>
</protein>
<evidence type="ECO:0000256" key="9">
    <source>
        <dbReference type="ARBA" id="ARBA00022511"/>
    </source>
</evidence>
<comment type="PTM">
    <text evidence="32">Palmitoylation of the transmembrane protein and of Env polyprotein (prior to its proteolytic cleavage) is essential for their association with host cell membrane lipid rafts. Palmitoylation is therefore required for envelope trafficking to classical lipid rafts, but not for viral replication.</text>
</comment>
<feature type="coiled-coil region" evidence="32">
    <location>
        <begin position="619"/>
        <end position="653"/>
    </location>
</feature>
<evidence type="ECO:0000256" key="17">
    <source>
        <dbReference type="ARBA" id="ARBA00022804"/>
    </source>
</evidence>
<evidence type="ECO:0000256" key="16">
    <source>
        <dbReference type="ARBA" id="ARBA00022729"/>
    </source>
</evidence>
<feature type="disulfide bond" evidence="32">
    <location>
        <begin position="222"/>
        <end position="233"/>
    </location>
</feature>
<dbReference type="GO" id="GO:0055036">
    <property type="term" value="C:virion membrane"/>
    <property type="evidence" value="ECO:0007669"/>
    <property type="project" value="UniProtKB-SubCell"/>
</dbReference>
<feature type="domain" description="Retroviral envelope protein GP41-like" evidence="35">
    <location>
        <begin position="516"/>
        <end position="706"/>
    </location>
</feature>
<comment type="domain">
    <text evidence="32">Some of the most genetically diverse regions of the viral genome are present in Env. They are called variable regions 1 through 5 (V1 through V5). Coreceptor usage of gp120 is determined mainly by the primary structure of the third variable region (V3) in the outer domain of gp120. The sequence of V3 determines which coreceptor, CCR5 and/or CXCR4 (corresponding to R5/macrophage, X4/T cell and R5X4/T cell and macrophage tropism), is used to trigger the fusion potential of the Env complex, and hence which cells the virus can infect. Binding to CCR5 involves a region adjacent in addition to V3.</text>
</comment>
<evidence type="ECO:0000256" key="30">
    <source>
        <dbReference type="ARBA" id="ARBA00023288"/>
    </source>
</evidence>
<gene>
    <name evidence="32 36" type="primary">env</name>
</gene>
<keyword evidence="18 32" id="KW-0946">Virion</keyword>
<dbReference type="GO" id="GO:0039654">
    <property type="term" value="P:fusion of virus membrane with host endosome membrane"/>
    <property type="evidence" value="ECO:0007669"/>
    <property type="project" value="UniProtKB-UniRule"/>
</dbReference>
<accession>L7WH13</accession>
<feature type="site" description="Cleavage; by host furin" evidence="32">
    <location>
        <begin position="497"/>
        <end position="498"/>
    </location>
</feature>
<feature type="region of interest" description="MPER; binding to GalCer" evidence="32">
    <location>
        <begin position="648"/>
        <end position="669"/>
    </location>
</feature>
<comment type="PTM">
    <text evidence="32">Highly glycosylated by host. The high number of glycan on the protein is reffered to as 'glycan shield' because it contributes to hide protein sequence from adaptive immune system.</text>
</comment>
<keyword evidence="14 32" id="KW-0812">Transmembrane</keyword>
<comment type="subcellular location">
    <molecule>Surface protein gp120</molecule>
    <subcellularLocation>
        <location evidence="32">Virion membrane</location>
        <topology evidence="32">Peripheral membrane protein</topology>
    </subcellularLocation>
    <subcellularLocation>
        <location evidence="32">Host cell membrane</location>
        <topology evidence="32">Peripheral membrane protein</topology>
    </subcellularLocation>
    <subcellularLocation>
        <location evidence="32">Host endosome membrane</location>
        <topology evidence="32">Single-pass type I membrane protein</topology>
    </subcellularLocation>
    <text evidence="32">The surface protein is not anchored to the viral envelope, but associates with the extravirion surface through its binding to TM. It is probably concentrated at the site of budding and incorporated into the virions possibly by contacts between the cytoplasmic tail of Env and the N-terminus of Gag.</text>
</comment>
<dbReference type="GO" id="GO:0075512">
    <property type="term" value="P:clathrin-dependent endocytosis of virus by host cell"/>
    <property type="evidence" value="ECO:0007669"/>
    <property type="project" value="UniProtKB-UniRule"/>
</dbReference>
<dbReference type="InterPro" id="IPR036377">
    <property type="entry name" value="Gp120_core_sf"/>
</dbReference>
<evidence type="ECO:0000256" key="27">
    <source>
        <dbReference type="ARBA" id="ARBA00023157"/>
    </source>
</evidence>
<evidence type="ECO:0000256" key="23">
    <source>
        <dbReference type="ARBA" id="ARBA00023046"/>
    </source>
</evidence>
<proteinExistence type="inferred from homology"/>
<keyword evidence="15 32" id="KW-0053">Apoptosis</keyword>
<dbReference type="HAMAP" id="MF_04083">
    <property type="entry name" value="HIV_ENV"/>
    <property type="match status" value="1"/>
</dbReference>
<dbReference type="GO" id="GO:1903911">
    <property type="term" value="P:positive regulation of receptor clustering"/>
    <property type="evidence" value="ECO:0007669"/>
    <property type="project" value="UniProtKB-UniRule"/>
</dbReference>
<feature type="short sequence motif" description="Di-leucine internalization motif" evidence="32">
    <location>
        <begin position="848"/>
        <end position="849"/>
    </location>
</feature>
<evidence type="ECO:0000256" key="13">
    <source>
        <dbReference type="ARBA" id="ARBA00022685"/>
    </source>
</evidence>
<evidence type="ECO:0000313" key="36">
    <source>
        <dbReference type="EMBL" id="AGC80231.1"/>
    </source>
</evidence>
<evidence type="ECO:0000256" key="32">
    <source>
        <dbReference type="HAMAP-Rule" id="MF_04083"/>
    </source>
</evidence>
<evidence type="ECO:0000256" key="3">
    <source>
        <dbReference type="ARBA" id="ARBA00004505"/>
    </source>
</evidence>
<evidence type="ECO:0000256" key="2">
    <source>
        <dbReference type="ARBA" id="ARBA00004433"/>
    </source>
</evidence>
<evidence type="ECO:0000256" key="7">
    <source>
        <dbReference type="ARBA" id="ARBA00022506"/>
    </source>
</evidence>
<dbReference type="Gene3D" id="1.10.287.210">
    <property type="match status" value="1"/>
</dbReference>
<keyword evidence="7 32" id="KW-1168">Fusion of virus membrane with host membrane</keyword>
<keyword evidence="27 32" id="KW-1015">Disulfide bond</keyword>
<evidence type="ECO:0000256" key="31">
    <source>
        <dbReference type="ARBA" id="ARBA00023296"/>
    </source>
</evidence>
<name>L7WH13_HV1</name>
<dbReference type="GO" id="GO:0052031">
    <property type="term" value="P:symbiont-mediated perturbation of host defense response"/>
    <property type="evidence" value="ECO:0007669"/>
    <property type="project" value="UniProtKB-UniRule"/>
</dbReference>
<feature type="domain" description="Human immunodeficiency virus 1 envelope glycoprotein Gp120" evidence="34">
    <location>
        <begin position="33"/>
        <end position="140"/>
    </location>
</feature>
<evidence type="ECO:0000259" key="35">
    <source>
        <dbReference type="Pfam" id="PF00517"/>
    </source>
</evidence>
<evidence type="ECO:0000256" key="25">
    <source>
        <dbReference type="ARBA" id="ARBA00023136"/>
    </source>
</evidence>
<evidence type="ECO:0000256" key="11">
    <source>
        <dbReference type="ARBA" id="ARBA00022581"/>
    </source>
</evidence>
<keyword evidence="29 32" id="KW-0899">Viral immunoevasion</keyword>
<keyword evidence="19 32" id="KW-1043">Host membrane</keyword>
<keyword evidence="9 32" id="KW-1032">Host cell membrane</keyword>
<dbReference type="GO" id="GO:1903908">
    <property type="term" value="P:positive regulation of plasma membrane raft polarization"/>
    <property type="evidence" value="ECO:0007669"/>
    <property type="project" value="UniProtKB-UniRule"/>
</dbReference>
<evidence type="ECO:0000256" key="24">
    <source>
        <dbReference type="ARBA" id="ARBA00023054"/>
    </source>
</evidence>
<keyword evidence="24 32" id="KW-0175">Coiled coil</keyword>
<comment type="subcellular location">
    <subcellularLocation>
        <location evidence="3">Host cell membrane</location>
        <topology evidence="3">Peripheral membrane protein</topology>
    </subcellularLocation>
    <subcellularLocation>
        <location evidence="1">Host cell membrane</location>
        <topology evidence="1">Single-pass type I membrane protein</topology>
    </subcellularLocation>
    <subcellularLocation>
        <location evidence="2">Host endosome membrane</location>
        <topology evidence="2">Peripheral membrane protein</topology>
    </subcellularLocation>
    <subcellularLocation>
        <location evidence="5">Host endosome membrane</location>
        <topology evidence="5">Single-pass type I membrane protein</topology>
    </subcellularLocation>
    <subcellularLocation>
        <location evidence="6">Virion membrane</location>
        <topology evidence="6">Peripheral membrane protein</topology>
    </subcellularLocation>
    <subcellularLocation>
        <location evidence="4">Virion membrane</location>
        <topology evidence="4">Single-pass type I membrane protein</topology>
    </subcellularLocation>
</comment>
<evidence type="ECO:0000259" key="34">
    <source>
        <dbReference type="Pfam" id="PF00516"/>
    </source>
</evidence>
<dbReference type="GO" id="GO:0019031">
    <property type="term" value="C:viral envelope"/>
    <property type="evidence" value="ECO:0007669"/>
    <property type="project" value="UniProtKB-KW"/>
</dbReference>
<comment type="caution">
    <text evidence="32 33">Lacks conserved residue(s) required for the propagation of feature annotation.</text>
</comment>
<dbReference type="GO" id="GO:0016020">
    <property type="term" value="C:membrane"/>
    <property type="evidence" value="ECO:0007669"/>
    <property type="project" value="UniProtKB-UniRule"/>
</dbReference>
<feature type="disulfide bond" evidence="32">
    <location>
        <begin position="53"/>
        <end position="73"/>
    </location>
</feature>
<organism evidence="36">
    <name type="scientific">Human immunodeficiency virus type 1</name>
    <name type="common">HIV-1</name>
    <dbReference type="NCBI Taxonomy" id="11676"/>
    <lineage>
        <taxon>Viruses</taxon>
        <taxon>Riboviria</taxon>
        <taxon>Pararnavirae</taxon>
        <taxon>Artverviricota</taxon>
        <taxon>Revtraviricetes</taxon>
        <taxon>Ortervirales</taxon>
        <taxon>Retroviridae</taxon>
        <taxon>Orthoretrovirinae</taxon>
        <taxon>Lentivirus</taxon>
        <taxon>Lentivirus humimdef1</taxon>
    </lineage>
</organism>
<comment type="domain">
    <text evidence="32">The YXXL motif is involved in determining the exact site of viral release at the surface of infected mononuclear cells and promotes endocytosis. YXXL and di-leucine endocytosis motifs interact directly or indirectly with the clathrin adapter complexes, opperate independently, and their activities are not additive.</text>
</comment>
<feature type="region of interest" description="CD4-binding loop" evidence="32">
    <location>
        <begin position="356"/>
        <end position="366"/>
    </location>
</feature>
<dbReference type="CDD" id="cd09909">
    <property type="entry name" value="HIV-1-like_HR1-HR2"/>
    <property type="match status" value="1"/>
</dbReference>
<dbReference type="FunFam" id="1.10.287.210:FF:000001">
    <property type="entry name" value="Envelope glycoprotein gp160"/>
    <property type="match status" value="1"/>
</dbReference>
<feature type="short sequence motif" description="YXXL motif; contains endocytosis signal" evidence="32">
    <location>
        <begin position="698"/>
        <end position="701"/>
    </location>
</feature>
<comment type="function">
    <text evidence="32">Transmembrane protein gp41: Acts as a class I viral fusion protein. Under the current model, the protein has at least 3 conformational states: pre-fusion native state, pre-hairpin intermediate state, and post-fusion hairpin state. During fusion of viral and target intracellular membranes, the coiled coil regions (heptad repeats) assume a trimer-of-hairpins structure, positioning the fusion peptide in close proximity to the C-terminal region of the ectodomain. The formation of this structure appears to drive apposition and subsequent fusion of viral and target cell membranes. Complete fusion occurs in host cell endosomes and is dynamin-dependent, however some lipid transfer might occur at the plasma membrane. The virus undergoes clathrin-dependent internalization long before endosomal fusion, thus minimizing the surface exposure of conserved viral epitopes during fusion and reducing the efficacy of inhibitors targeting these epitopes. Membranes fusion leads to delivery of the nucleocapsid into the cytoplasm.</text>
</comment>
<dbReference type="GO" id="GO:0005198">
    <property type="term" value="F:structural molecule activity"/>
    <property type="evidence" value="ECO:0007669"/>
    <property type="project" value="UniProtKB-UniRule"/>
</dbReference>
<dbReference type="Pfam" id="PF00517">
    <property type="entry name" value="GP41"/>
    <property type="match status" value="1"/>
</dbReference>
<dbReference type="EMBL" id="KC186396">
    <property type="protein sequence ID" value="AGC80231.1"/>
    <property type="molecule type" value="Genomic_RNA"/>
</dbReference>
<evidence type="ECO:0000256" key="10">
    <source>
        <dbReference type="ARBA" id="ARBA00022570"/>
    </source>
</evidence>
<evidence type="ECO:0000256" key="22">
    <source>
        <dbReference type="ARBA" id="ARBA00022989"/>
    </source>
</evidence>
<feature type="disulfide bond" evidence="32">
    <location>
        <begin position="584"/>
        <end position="590"/>
    </location>
</feature>
<evidence type="ECO:0000256" key="28">
    <source>
        <dbReference type="ARBA" id="ARBA00023180"/>
    </source>
</evidence>
<dbReference type="GO" id="GO:0044175">
    <property type="term" value="C:host cell endosome membrane"/>
    <property type="evidence" value="ECO:0007669"/>
    <property type="project" value="UniProtKB-SubCell"/>
</dbReference>
<feature type="disulfide bond" evidence="32">
    <location>
        <begin position="212"/>
        <end position="241"/>
    </location>
</feature>
<keyword evidence="16 32" id="KW-0732">Signal</keyword>
<dbReference type="InterPro" id="IPR000328">
    <property type="entry name" value="GP41-like"/>
</dbReference>
<dbReference type="InterPro" id="IPR000777">
    <property type="entry name" value="HIV1_Gp120"/>
</dbReference>
<evidence type="ECO:0000256" key="6">
    <source>
        <dbReference type="ARBA" id="ARBA00004650"/>
    </source>
</evidence>
<feature type="lipid moiety-binding region" description="S-palmitoyl cysteine; by host" evidence="32">
    <location>
        <position position="750"/>
    </location>
</feature>
<sequence>MKVMGIPRNWQQWWIWGILGFWLLLIYSVLGNMWVTVYYGVPVWKEAKTTLFCASDAKAYKEEVHNVWATHACVPTDPNPQEIILENVTENFNMWKNGMVDQMQEDIISIWDQSLKPCVKLTPVCVTLNCTDVKTNATSNATEVIMKSCSFNATTELRDKKRKVHALFYKLDVVQLGGNNSNTTYRLINCNTSAITQACPKVTFDPIPIHYCAPAGYAILKCNNQTFNGTGPCNNVSTVQCTHGIKPVVSTQLLLNGSLAEKEVIIRSENLTNNAKTIIVHLNKSVTITCARTNNNTRESIRIGPGQTFYATGDIIGDIRQAHCNITKGAWNKTLQQVGEKLAKLFPNKTIKFNSSSGGDLEIATHSFNCRGEFFYCNTSKLFNGEYRPNYSNYTDNSTITLQCRIKQIINMWQEVGKAMYAPPIAGNITCVSSITGILLTRDGGDINSSIETFRPGGGDMRDNWRSELYKYKVVEVKPLGIAPTGAKRRVVERERRAVGIGAVFLGILGAAGSTMGAASITLTVQARQLLSGIVQQQSNLLRAIEAQQHMLQLTVWGIKQLQTRVLAIERYLRDQQLLGIWGCSGKLICTTAVPWNSSWSNKSYSEIWHSMTWMQWDKEIDNYTNTIYQLLEESQFQQEKNEKDLLELDKWDSLWSWFDITNWLWYIKIFIMIVGGLIGLRIVFAVLSIVNRVRQGYSPLSFQTLIPNPRGADRLGRIEEEGGEQDKDRSVRLVNGFLALIWDDLRNLCLFSYHRLRDFLLIAARAAELLGRSSLKGLQRGWEVLKYLGNLVQYWGLELKRSAISLIDTIAIAVAEGTDRIIELAQAAWRAIRNIPTRIRQGLEVSLL</sequence>
<evidence type="ECO:0000256" key="19">
    <source>
        <dbReference type="ARBA" id="ARBA00022870"/>
    </source>
</evidence>
<comment type="miscellaneous">
    <text evidence="32">HIV-1 lineages are divided in three main groups, M (for Major), O (for Outlier), and N (for New, or Non-M, Non-O). The vast majority of strains found worldwide belong to the group M. Group O seems to be endemic to and largely confined to Cameroon and neighboring countries in West Central Africa, where these viruses represent a small minority of HIV-1 strains. The group N is represented by a limited number of isolates from Cameroonian persons. The group M is further subdivided in 9 clades or subtypes (A to D, F to H, J and K).</text>
</comment>
<dbReference type="Pfam" id="PF00516">
    <property type="entry name" value="GP120"/>
    <property type="match status" value="2"/>
</dbReference>
<evidence type="ECO:0000256" key="14">
    <source>
        <dbReference type="ARBA" id="ARBA00022692"/>
    </source>
</evidence>
<keyword evidence="10 32" id="KW-1165">Clathrin-mediated endocytosis of virus by host</keyword>
<feature type="transmembrane region" description="Helical" evidence="33">
    <location>
        <begin position="13"/>
        <end position="41"/>
    </location>
</feature>
<comment type="subunit">
    <text evidence="32">The mature envelope protein (Env) consists of a homotrimer of non-covalently associated gp120-gp41 heterodimers. The resulting complex protrudes from the virus surface as a spike. There seems to be as few as 10 spikes on the average virion. Surface protein gp120 interacts with host CD4, CCR5 and CXCR4. Gp120 also interacts with the C-type lectins CD209/DC-SIGN and CLEC4M/DC-SIGNR (collectively referred to as DC-SIGN(R)). Gp120 and gp41 interact with GalCer. Gp120 interacts with host ITGA4/ITGB7 complex; on CD4+ T-cells, this interaction results in rapid activation of integrin ITGAL/LFA-1, which facilitates efficient cell-to-cell spreading of HIV-1. Gp120 interacts with cell-associated heparan sulfate; this interaction increases virus infectivity on permissive cells and may be involved in infection of CD4- cells.</text>
</comment>
<feature type="topological domain" description="Cytoplasmic" evidence="32">
    <location>
        <begin position="692"/>
        <end position="849"/>
    </location>
</feature>
<keyword evidence="23 32" id="KW-1039">Host endosome</keyword>
<dbReference type="FunFam" id="2.170.40.20:FF:000004">
    <property type="entry name" value="Envelope glycoprotein gp160"/>
    <property type="match status" value="1"/>
</dbReference>
<comment type="function">
    <text evidence="32">Surface protein gp120: Attaches the virus to the host lymphoid cell by binding to the primary receptor CD4. This interaction induces a structural rearrangement creating a high affinity binding site for a chemokine coreceptor like CXCR4 and/or CCR5. Acts as a ligand for CD209/DC-SIGN and CLEC4M/DC-SIGNR, which are respectively found on dendritic cells (DCs), and on endothelial cells of liver sinusoids and lymph node sinuses. These interactions allow capture of viral particles at mucosal surfaces by these cells and subsequent transmission to permissive cells. HIV subverts the migration properties of dendritic cells to gain access to CD4+ T-cells in lymph nodes. Virus transmission to permissive T-cells occurs either in trans (without DCs infection, through viral capture and transmission), or in cis (following DCs productive infection, through the usual CD4-gp120 interaction), thereby inducing a robust infection. In trans infection, bound virions remain infectious over days and it is proposed that they are not degraded, but protected in non-lysosomal acidic organelles within the DCs close to the cell membrane thus contributing to the viral infectious potential during DCs' migration from the periphery to the lymphoid tissues. On arrival at lymphoid tissues, intact virions recycle back to DCs' cell surface allowing virus transmission to CD4+ T-cells.</text>
</comment>
<evidence type="ECO:0000256" key="21">
    <source>
        <dbReference type="ARBA" id="ARBA00022890"/>
    </source>
</evidence>
<dbReference type="Gene3D" id="1.20.5.490">
    <property type="entry name" value="Single helix bin"/>
    <property type="match status" value="1"/>
</dbReference>
<keyword evidence="20 32" id="KW-0261">Viral envelope protein</keyword>
<dbReference type="InterPro" id="IPR037527">
    <property type="entry name" value="Gp160"/>
</dbReference>
<keyword evidence="17 32" id="KW-1161">Viral attachment to host cell</keyword>
<dbReference type="SUPFAM" id="SSF58069">
    <property type="entry name" value="Virus ectodomain"/>
    <property type="match status" value="1"/>
</dbReference>
<keyword evidence="22 32" id="KW-1133">Transmembrane helix</keyword>
<dbReference type="GO" id="GO:0019064">
    <property type="term" value="P:fusion of virus membrane with host plasma membrane"/>
    <property type="evidence" value="ECO:0007669"/>
    <property type="project" value="UniProtKB-UniRule"/>
</dbReference>
<comment type="domain">
    <text evidence="32 33">The 17 amino acids long immunosuppressive region is present in many retroviral envelope proteins. Synthetic peptides derived from this relatively conserved sequence inhibit immune function in vitro and in vivo.</text>
</comment>
<keyword evidence="8 32" id="KW-1170">Fusion of virus membrane with host endosomal membrane</keyword>
<comment type="domain">
    <text evidence="32">The membrane proximal external region (MPER) present in gp41 is a tryptophan-rich region recognized by the antibodies 2F5, Z13, and 4E10. MPER seems to play a role in fusion.</text>
</comment>